<dbReference type="SMART" id="SM00923">
    <property type="entry name" value="MbtH"/>
    <property type="match status" value="1"/>
</dbReference>
<keyword evidence="3" id="KW-1185">Reference proteome</keyword>
<dbReference type="InterPro" id="IPR005153">
    <property type="entry name" value="MbtH-like_dom"/>
</dbReference>
<dbReference type="Proteomes" id="UP000323454">
    <property type="component" value="Unassembled WGS sequence"/>
</dbReference>
<gene>
    <name evidence="2" type="ORF">F0L68_34275</name>
</gene>
<dbReference type="SUPFAM" id="SSF160582">
    <property type="entry name" value="MbtH-like"/>
    <property type="match status" value="1"/>
</dbReference>
<dbReference type="EMBL" id="VUOB01000072">
    <property type="protein sequence ID" value="KAA2252833.1"/>
    <property type="molecule type" value="Genomic_DNA"/>
</dbReference>
<sequence length="58" mass="6656">MDPVVKVVVNDEEQYSIWPAFRTNAPGWRDEGFQGSEKECLTHIAAIWPDIRPASLRE</sequence>
<dbReference type="OrthoDB" id="7584480at2"/>
<dbReference type="PANTHER" id="PTHR38444:SF1">
    <property type="entry name" value="ENTEROBACTIN BIOSYNTHESIS PROTEIN YBDZ"/>
    <property type="match status" value="1"/>
</dbReference>
<name>A0A5B2WLF0_9PSEU</name>
<dbReference type="InterPro" id="IPR037407">
    <property type="entry name" value="MLP_fam"/>
</dbReference>
<dbReference type="Pfam" id="PF03621">
    <property type="entry name" value="MbtH"/>
    <property type="match status" value="1"/>
</dbReference>
<protein>
    <submittedName>
        <fullName evidence="2">MbtH family protein</fullName>
    </submittedName>
</protein>
<dbReference type="AlphaFoldDB" id="A0A5B2WLF0"/>
<dbReference type="InterPro" id="IPR038020">
    <property type="entry name" value="MbtH-like_sf"/>
</dbReference>
<evidence type="ECO:0000313" key="3">
    <source>
        <dbReference type="Proteomes" id="UP000323454"/>
    </source>
</evidence>
<reference evidence="2 3" key="2">
    <citation type="submission" date="2019-09" db="EMBL/GenBank/DDBJ databases">
        <authorList>
            <person name="Jin C."/>
        </authorList>
    </citation>
    <scope>NUCLEOTIDE SEQUENCE [LARGE SCALE GENOMIC DNA]</scope>
    <source>
        <strain evidence="2 3">AN110305</strain>
    </source>
</reference>
<dbReference type="PANTHER" id="PTHR38444">
    <property type="entry name" value="ENTEROBACTIN BIOSYNTHESIS PROTEIN YBDZ"/>
    <property type="match status" value="1"/>
</dbReference>
<accession>A0A5B2WLF0</accession>
<feature type="domain" description="MbtH-like" evidence="1">
    <location>
        <begin position="2"/>
        <end position="46"/>
    </location>
</feature>
<evidence type="ECO:0000259" key="1">
    <source>
        <dbReference type="SMART" id="SM00923"/>
    </source>
</evidence>
<reference evidence="2 3" key="1">
    <citation type="submission" date="2019-09" db="EMBL/GenBank/DDBJ databases">
        <title>Goodfellowia gen. nov., a new genus of the Pseudonocardineae related to Actinoalloteichus, containing Goodfellowia coeruleoviolacea gen. nov., comb. nov. gen. nov., comb. nov.</title>
        <authorList>
            <person name="Labeda D."/>
        </authorList>
    </citation>
    <scope>NUCLEOTIDE SEQUENCE [LARGE SCALE GENOMIC DNA]</scope>
    <source>
        <strain evidence="2 3">AN110305</strain>
    </source>
</reference>
<dbReference type="RefSeq" id="WP_149854043.1">
    <property type="nucleotide sequence ID" value="NZ_VUOB01000072.1"/>
</dbReference>
<dbReference type="GO" id="GO:0005829">
    <property type="term" value="C:cytosol"/>
    <property type="evidence" value="ECO:0007669"/>
    <property type="project" value="TreeGrafter"/>
</dbReference>
<comment type="caution">
    <text evidence="2">The sequence shown here is derived from an EMBL/GenBank/DDBJ whole genome shotgun (WGS) entry which is preliminary data.</text>
</comment>
<dbReference type="GO" id="GO:0019290">
    <property type="term" value="P:siderophore biosynthetic process"/>
    <property type="evidence" value="ECO:0007669"/>
    <property type="project" value="TreeGrafter"/>
</dbReference>
<organism evidence="2 3">
    <name type="scientific">Solihabitans fulvus</name>
    <dbReference type="NCBI Taxonomy" id="1892852"/>
    <lineage>
        <taxon>Bacteria</taxon>
        <taxon>Bacillati</taxon>
        <taxon>Actinomycetota</taxon>
        <taxon>Actinomycetes</taxon>
        <taxon>Pseudonocardiales</taxon>
        <taxon>Pseudonocardiaceae</taxon>
        <taxon>Solihabitans</taxon>
    </lineage>
</organism>
<proteinExistence type="predicted"/>
<dbReference type="Gene3D" id="3.90.820.10">
    <property type="entry name" value="Structural Genomics, Unknown Function 30-nov-00 1gh9 Mol_id"/>
    <property type="match status" value="1"/>
</dbReference>
<evidence type="ECO:0000313" key="2">
    <source>
        <dbReference type="EMBL" id="KAA2252833.1"/>
    </source>
</evidence>